<keyword evidence="7 16" id="KW-0812">Transmembrane</keyword>
<dbReference type="EC" id="2.3.2.27" evidence="5"/>
<evidence type="ECO:0000256" key="16">
    <source>
        <dbReference type="SAM" id="Phobius"/>
    </source>
</evidence>
<dbReference type="SUPFAM" id="SSF57850">
    <property type="entry name" value="RING/U-box"/>
    <property type="match status" value="1"/>
</dbReference>
<feature type="transmembrane region" description="Helical" evidence="16">
    <location>
        <begin position="244"/>
        <end position="265"/>
    </location>
</feature>
<feature type="transmembrane region" description="Helical" evidence="16">
    <location>
        <begin position="21"/>
        <end position="43"/>
    </location>
</feature>
<dbReference type="PROSITE" id="PS50089">
    <property type="entry name" value="ZF_RING_2"/>
    <property type="match status" value="1"/>
</dbReference>
<dbReference type="GO" id="GO:0061630">
    <property type="term" value="F:ubiquitin protein ligase activity"/>
    <property type="evidence" value="ECO:0007669"/>
    <property type="project" value="UniProtKB-EC"/>
</dbReference>
<evidence type="ECO:0000313" key="18">
    <source>
        <dbReference type="EMBL" id="ORZ40598.1"/>
    </source>
</evidence>
<dbReference type="Pfam" id="PF12678">
    <property type="entry name" value="zf-rbx1"/>
    <property type="match status" value="1"/>
</dbReference>
<organism evidence="18 19">
    <name type="scientific">Catenaria anguillulae PL171</name>
    <dbReference type="NCBI Taxonomy" id="765915"/>
    <lineage>
        <taxon>Eukaryota</taxon>
        <taxon>Fungi</taxon>
        <taxon>Fungi incertae sedis</taxon>
        <taxon>Blastocladiomycota</taxon>
        <taxon>Blastocladiomycetes</taxon>
        <taxon>Blastocladiales</taxon>
        <taxon>Catenariaceae</taxon>
        <taxon>Catenaria</taxon>
    </lineage>
</organism>
<sequence>MPPITTVGGGRRRSLPWLASSSRLVALALFSVGLAGSVVASAWHKHSHFYAAGIALARSGTSMLALLNLLLLSALVTARAIQSVIFGPLRGIEVEHLYERSWIAVTELLLAMTTFREDFDARFALYFTLLLFLKAFHWITADRVDIMEQLPSAPFLSHFRLQLFMAAMLTLDIFLCRLATASFADSGPSVMLLFGFEYTILASSMLVTAIKYFINLYDARQDNAWESKSTWVFYLDLVHDLFKLVNYMAFFVVIITHYGLPLHALRDLYLTLRSFLLKVRDLLRYRRATRNMNTRYPDATAHELAQVSDRTCIICREDMYAAGEPLPSSTTANSTLDPPTHRIPKKLPCGHIFHFGCMRSWLERQQTCPT</sequence>
<dbReference type="InterPro" id="IPR024766">
    <property type="entry name" value="Znf_RING_H2"/>
</dbReference>
<dbReference type="InterPro" id="IPR057992">
    <property type="entry name" value="TPR_SYVN1_N"/>
</dbReference>
<feature type="domain" description="RING-type" evidence="17">
    <location>
        <begin position="312"/>
        <end position="370"/>
    </location>
</feature>
<dbReference type="CDD" id="cd16479">
    <property type="entry name" value="RING-H2_synoviolin"/>
    <property type="match status" value="1"/>
</dbReference>
<keyword evidence="10" id="KW-0833">Ubl conjugation pathway</keyword>
<evidence type="ECO:0000256" key="14">
    <source>
        <dbReference type="ARBA" id="ARBA00023136"/>
    </source>
</evidence>
<feature type="transmembrane region" description="Helical" evidence="16">
    <location>
        <begin position="123"/>
        <end position="141"/>
    </location>
</feature>
<accession>A0A1Y2I154</accession>
<protein>
    <recommendedName>
        <fullName evidence="5">RING-type E3 ubiquitin transferase</fullName>
        <ecNumber evidence="5">2.3.2.27</ecNumber>
    </recommendedName>
</protein>
<comment type="pathway">
    <text evidence="3">Protein modification; protein ubiquitination.</text>
</comment>
<evidence type="ECO:0000256" key="13">
    <source>
        <dbReference type="ARBA" id="ARBA00022989"/>
    </source>
</evidence>
<dbReference type="InterPro" id="IPR001841">
    <property type="entry name" value="Znf_RING"/>
</dbReference>
<dbReference type="GO" id="GO:0043161">
    <property type="term" value="P:proteasome-mediated ubiquitin-dependent protein catabolic process"/>
    <property type="evidence" value="ECO:0007669"/>
    <property type="project" value="TreeGrafter"/>
</dbReference>
<evidence type="ECO:0000256" key="2">
    <source>
        <dbReference type="ARBA" id="ARBA00004477"/>
    </source>
</evidence>
<reference evidence="18 19" key="1">
    <citation type="submission" date="2016-07" db="EMBL/GenBank/DDBJ databases">
        <title>Pervasive Adenine N6-methylation of Active Genes in Fungi.</title>
        <authorList>
            <consortium name="DOE Joint Genome Institute"/>
            <person name="Mondo S.J."/>
            <person name="Dannebaum R.O."/>
            <person name="Kuo R.C."/>
            <person name="Labutti K."/>
            <person name="Haridas S."/>
            <person name="Kuo A."/>
            <person name="Salamov A."/>
            <person name="Ahrendt S.R."/>
            <person name="Lipzen A."/>
            <person name="Sullivan W."/>
            <person name="Andreopoulos W.B."/>
            <person name="Clum A."/>
            <person name="Lindquist E."/>
            <person name="Daum C."/>
            <person name="Ramamoorthy G.K."/>
            <person name="Gryganskyi A."/>
            <person name="Culley D."/>
            <person name="Magnuson J.K."/>
            <person name="James T.Y."/>
            <person name="O'Malley M.A."/>
            <person name="Stajich J.E."/>
            <person name="Spatafora J.W."/>
            <person name="Visel A."/>
            <person name="Grigoriev I.V."/>
        </authorList>
    </citation>
    <scope>NUCLEOTIDE SEQUENCE [LARGE SCALE GENOMIC DNA]</scope>
    <source>
        <strain evidence="18 19">PL171</strain>
    </source>
</reference>
<keyword evidence="6" id="KW-0808">Transferase</keyword>
<evidence type="ECO:0000256" key="11">
    <source>
        <dbReference type="ARBA" id="ARBA00022824"/>
    </source>
</evidence>
<dbReference type="PANTHER" id="PTHR22763">
    <property type="entry name" value="RING ZINC FINGER PROTEIN"/>
    <property type="match status" value="1"/>
</dbReference>
<dbReference type="Proteomes" id="UP000193411">
    <property type="component" value="Unassembled WGS sequence"/>
</dbReference>
<comment type="similarity">
    <text evidence="4">Belongs to the HRD1 family.</text>
</comment>
<dbReference type="AlphaFoldDB" id="A0A1Y2I154"/>
<dbReference type="Gene3D" id="3.30.40.10">
    <property type="entry name" value="Zinc/RING finger domain, C3HC4 (zinc finger)"/>
    <property type="match status" value="1"/>
</dbReference>
<evidence type="ECO:0000256" key="4">
    <source>
        <dbReference type="ARBA" id="ARBA00010089"/>
    </source>
</evidence>
<comment type="caution">
    <text evidence="18">The sequence shown here is derived from an EMBL/GenBank/DDBJ whole genome shotgun (WGS) entry which is preliminary data.</text>
</comment>
<keyword evidence="12" id="KW-0862">Zinc</keyword>
<gene>
    <name evidence="18" type="ORF">BCR44DRAFT_1386347</name>
</gene>
<evidence type="ECO:0000256" key="12">
    <source>
        <dbReference type="ARBA" id="ARBA00022833"/>
    </source>
</evidence>
<evidence type="ECO:0000256" key="3">
    <source>
        <dbReference type="ARBA" id="ARBA00004906"/>
    </source>
</evidence>
<dbReference type="PANTHER" id="PTHR22763:SF184">
    <property type="entry name" value="E3 UBIQUITIN-PROTEIN LIGASE SYNOVIOLIN"/>
    <property type="match status" value="1"/>
</dbReference>
<dbReference type="GO" id="GO:0036503">
    <property type="term" value="P:ERAD pathway"/>
    <property type="evidence" value="ECO:0007669"/>
    <property type="project" value="TreeGrafter"/>
</dbReference>
<feature type="transmembrane region" description="Helical" evidence="16">
    <location>
        <begin position="49"/>
        <end position="72"/>
    </location>
</feature>
<evidence type="ECO:0000256" key="7">
    <source>
        <dbReference type="ARBA" id="ARBA00022692"/>
    </source>
</evidence>
<dbReference type="STRING" id="765915.A0A1Y2I154"/>
<evidence type="ECO:0000256" key="1">
    <source>
        <dbReference type="ARBA" id="ARBA00000900"/>
    </source>
</evidence>
<dbReference type="GO" id="GO:0005789">
    <property type="term" value="C:endoplasmic reticulum membrane"/>
    <property type="evidence" value="ECO:0007669"/>
    <property type="project" value="UniProtKB-SubCell"/>
</dbReference>
<evidence type="ECO:0000256" key="15">
    <source>
        <dbReference type="PROSITE-ProRule" id="PRU00175"/>
    </source>
</evidence>
<evidence type="ECO:0000256" key="5">
    <source>
        <dbReference type="ARBA" id="ARBA00012483"/>
    </source>
</evidence>
<evidence type="ECO:0000256" key="10">
    <source>
        <dbReference type="ARBA" id="ARBA00022786"/>
    </source>
</evidence>
<keyword evidence="9 15" id="KW-0863">Zinc-finger</keyword>
<keyword evidence="13 16" id="KW-1133">Transmembrane helix</keyword>
<dbReference type="GO" id="GO:0008270">
    <property type="term" value="F:zinc ion binding"/>
    <property type="evidence" value="ECO:0007669"/>
    <property type="project" value="UniProtKB-KW"/>
</dbReference>
<keyword evidence="19" id="KW-1185">Reference proteome</keyword>
<evidence type="ECO:0000256" key="9">
    <source>
        <dbReference type="ARBA" id="ARBA00022771"/>
    </source>
</evidence>
<dbReference type="OrthoDB" id="7759664at2759"/>
<evidence type="ECO:0000259" key="17">
    <source>
        <dbReference type="PROSITE" id="PS50089"/>
    </source>
</evidence>
<comment type="catalytic activity">
    <reaction evidence="1">
        <text>S-ubiquitinyl-[E2 ubiquitin-conjugating enzyme]-L-cysteine + [acceptor protein]-L-lysine = [E2 ubiquitin-conjugating enzyme]-L-cysteine + N(6)-ubiquitinyl-[acceptor protein]-L-lysine.</text>
        <dbReference type="EC" id="2.3.2.27"/>
    </reaction>
</comment>
<keyword evidence="11" id="KW-0256">Endoplasmic reticulum</keyword>
<feature type="transmembrane region" description="Helical" evidence="16">
    <location>
        <begin position="161"/>
        <end position="180"/>
    </location>
</feature>
<dbReference type="InterPro" id="IPR050731">
    <property type="entry name" value="HRD1_E3_ubiq-ligases"/>
</dbReference>
<evidence type="ECO:0000256" key="6">
    <source>
        <dbReference type="ARBA" id="ARBA00022679"/>
    </source>
</evidence>
<dbReference type="Pfam" id="PF25563">
    <property type="entry name" value="TPR_SYVN1_N"/>
    <property type="match status" value="1"/>
</dbReference>
<dbReference type="InterPro" id="IPR013083">
    <property type="entry name" value="Znf_RING/FYVE/PHD"/>
</dbReference>
<keyword evidence="14 16" id="KW-0472">Membrane</keyword>
<dbReference type="EMBL" id="MCFL01000003">
    <property type="protein sequence ID" value="ORZ40598.1"/>
    <property type="molecule type" value="Genomic_DNA"/>
</dbReference>
<feature type="transmembrane region" description="Helical" evidence="16">
    <location>
        <begin position="192"/>
        <end position="214"/>
    </location>
</feature>
<evidence type="ECO:0000313" key="19">
    <source>
        <dbReference type="Proteomes" id="UP000193411"/>
    </source>
</evidence>
<proteinExistence type="inferred from homology"/>
<feature type="non-terminal residue" evidence="18">
    <location>
        <position position="370"/>
    </location>
</feature>
<name>A0A1Y2I154_9FUNG</name>
<keyword evidence="8" id="KW-0479">Metal-binding</keyword>
<comment type="subcellular location">
    <subcellularLocation>
        <location evidence="2">Endoplasmic reticulum membrane</location>
        <topology evidence="2">Multi-pass membrane protein</topology>
    </subcellularLocation>
</comment>
<dbReference type="InterPro" id="IPR058051">
    <property type="entry name" value="Znf_RING_synoviolin"/>
</dbReference>
<evidence type="ECO:0000256" key="8">
    <source>
        <dbReference type="ARBA" id="ARBA00022723"/>
    </source>
</evidence>